<reference evidence="1 2" key="1">
    <citation type="submission" date="2019-04" db="EMBL/GenBank/DDBJ databases">
        <title>Flavobacterium sp. nov. isolated from construction timber.</title>
        <authorList>
            <person name="Lin S.-Y."/>
            <person name="Chang C.-T."/>
            <person name="Young C.-C."/>
        </authorList>
    </citation>
    <scope>NUCLEOTIDE SEQUENCE [LARGE SCALE GENOMIC DNA]</scope>
    <source>
        <strain evidence="1 2">CC-CTC003</strain>
    </source>
</reference>
<comment type="caution">
    <text evidence="1">The sequence shown here is derived from an EMBL/GenBank/DDBJ whole genome shotgun (WGS) entry which is preliminary data.</text>
</comment>
<gene>
    <name evidence="1" type="ORF">E6C50_10110</name>
</gene>
<dbReference type="OrthoDB" id="1339001at2"/>
<dbReference type="Proteomes" id="UP000307507">
    <property type="component" value="Unassembled WGS sequence"/>
</dbReference>
<evidence type="ECO:0000313" key="2">
    <source>
        <dbReference type="Proteomes" id="UP000307507"/>
    </source>
</evidence>
<accession>A0A4S3ZY83</accession>
<dbReference type="RefSeq" id="WP_136403114.1">
    <property type="nucleotide sequence ID" value="NZ_SSNZ01000003.1"/>
</dbReference>
<organism evidence="1 2">
    <name type="scientific">Flavobacterium supellecticarium</name>
    <dbReference type="NCBI Taxonomy" id="2565924"/>
    <lineage>
        <taxon>Bacteria</taxon>
        <taxon>Pseudomonadati</taxon>
        <taxon>Bacteroidota</taxon>
        <taxon>Flavobacteriia</taxon>
        <taxon>Flavobacteriales</taxon>
        <taxon>Flavobacteriaceae</taxon>
        <taxon>Flavobacterium</taxon>
    </lineage>
</organism>
<name>A0A4S3ZY83_9FLAO</name>
<dbReference type="EMBL" id="SSNZ01000003">
    <property type="protein sequence ID" value="THF50573.1"/>
    <property type="molecule type" value="Genomic_DNA"/>
</dbReference>
<sequence length="267" mass="31455">MVDKNKIAIITTVASFKLYTKTATLFPKGTTKIVIDGTQGMYGIDSIHYMFRKLKNKGFEWIIMADEDIFFYDSELIFDLIQHMKSNDLDICGVRDGGMIGHRNNNPEAINTFFSVLNFKKIAEKYDQKEIMTYQRYFPNLYQDKDYAALPYKYDVASLKEPYYCFYFWAHHKGYKFLYLDTINPVGEDAIGNIILLPNGQKIAFHSWYARAYEVYEDQTLRIGGFLKDFKINDMTVDWATVTVMKDNLHNWKKRFRKIIKKLIRTS</sequence>
<dbReference type="AlphaFoldDB" id="A0A4S3ZY83"/>
<evidence type="ECO:0000313" key="1">
    <source>
        <dbReference type="EMBL" id="THF50573.1"/>
    </source>
</evidence>
<protein>
    <submittedName>
        <fullName evidence="1">Uncharacterized protein</fullName>
    </submittedName>
</protein>
<keyword evidence="2" id="KW-1185">Reference proteome</keyword>
<proteinExistence type="predicted"/>